<sequence>MEVLHMPSPFPGMDPYLEQPTFWSSFHSRLIVAIADAIEPQLSSEYYVEVETRTYQTMSVSVNERYLEVREMVTDEVITVI</sequence>
<dbReference type="InterPro" id="IPR025132">
    <property type="entry name" value="DUF4058"/>
</dbReference>
<dbReference type="EMBL" id="RSCL01000025">
    <property type="protein sequence ID" value="RUT00176.1"/>
    <property type="molecule type" value="Genomic_DNA"/>
</dbReference>
<evidence type="ECO:0000313" key="2">
    <source>
        <dbReference type="Proteomes" id="UP000271624"/>
    </source>
</evidence>
<comment type="caution">
    <text evidence="1">The sequence shown here is derived from an EMBL/GenBank/DDBJ whole genome shotgun (WGS) entry which is preliminary data.</text>
</comment>
<accession>A0A433V262</accession>
<organism evidence="1 2">
    <name type="scientific">Dulcicalothrix desertica PCC 7102</name>
    <dbReference type="NCBI Taxonomy" id="232991"/>
    <lineage>
        <taxon>Bacteria</taxon>
        <taxon>Bacillati</taxon>
        <taxon>Cyanobacteriota</taxon>
        <taxon>Cyanophyceae</taxon>
        <taxon>Nostocales</taxon>
        <taxon>Calotrichaceae</taxon>
        <taxon>Dulcicalothrix</taxon>
    </lineage>
</organism>
<dbReference type="AlphaFoldDB" id="A0A433V262"/>
<dbReference type="Proteomes" id="UP000271624">
    <property type="component" value="Unassembled WGS sequence"/>
</dbReference>
<reference evidence="1" key="1">
    <citation type="submission" date="2018-12" db="EMBL/GenBank/DDBJ databases">
        <authorList>
            <person name="Will S."/>
            <person name="Neumann-Schaal M."/>
            <person name="Henke P."/>
        </authorList>
    </citation>
    <scope>NUCLEOTIDE SEQUENCE</scope>
    <source>
        <strain evidence="1">PCC 7102</strain>
    </source>
</reference>
<protein>
    <recommendedName>
        <fullName evidence="3">DUF4058 domain-containing protein</fullName>
    </recommendedName>
</protein>
<gene>
    <name evidence="1" type="ORF">DSM106972_076240</name>
</gene>
<reference evidence="1" key="2">
    <citation type="journal article" date="2019" name="Genome Biol. Evol.">
        <title>Day and night: Metabolic profiles and evolutionary relationships of six axenic non-marine cyanobacteria.</title>
        <authorList>
            <person name="Will S.E."/>
            <person name="Henke P."/>
            <person name="Boedeker C."/>
            <person name="Huang S."/>
            <person name="Brinkmann H."/>
            <person name="Rohde M."/>
            <person name="Jarek M."/>
            <person name="Friedl T."/>
            <person name="Seufert S."/>
            <person name="Schumacher M."/>
            <person name="Overmann J."/>
            <person name="Neumann-Schaal M."/>
            <person name="Petersen J."/>
        </authorList>
    </citation>
    <scope>NUCLEOTIDE SEQUENCE [LARGE SCALE GENOMIC DNA]</scope>
    <source>
        <strain evidence="1">PCC 7102</strain>
    </source>
</reference>
<dbReference type="Pfam" id="PF13267">
    <property type="entry name" value="DUF4058"/>
    <property type="match status" value="1"/>
</dbReference>
<keyword evidence="2" id="KW-1185">Reference proteome</keyword>
<evidence type="ECO:0008006" key="3">
    <source>
        <dbReference type="Google" id="ProtNLM"/>
    </source>
</evidence>
<name>A0A433V262_9CYAN</name>
<proteinExistence type="predicted"/>
<evidence type="ECO:0000313" key="1">
    <source>
        <dbReference type="EMBL" id="RUT00176.1"/>
    </source>
</evidence>